<evidence type="ECO:0000256" key="2">
    <source>
        <dbReference type="ARBA" id="ARBA00022630"/>
    </source>
</evidence>
<evidence type="ECO:0000256" key="3">
    <source>
        <dbReference type="ARBA" id="ARBA00022827"/>
    </source>
</evidence>
<protein>
    <recommendedName>
        <fullName evidence="6">FAD-dependent oxidoreductase 2 FAD-binding domain-containing protein</fullName>
    </recommendedName>
</protein>
<dbReference type="InterPro" id="IPR036188">
    <property type="entry name" value="FAD/NAD-bd_sf"/>
</dbReference>
<keyword evidence="2" id="KW-0285">Flavoprotein</keyword>
<dbReference type="Proteomes" id="UP000077342">
    <property type="component" value="Unassembled WGS sequence"/>
</dbReference>
<dbReference type="InterPro" id="IPR055275">
    <property type="entry name" value="Ferredox_Rdtase"/>
</dbReference>
<dbReference type="Gene3D" id="3.40.50.720">
    <property type="entry name" value="NAD(P)-binding Rossmann-like Domain"/>
    <property type="match status" value="1"/>
</dbReference>
<evidence type="ECO:0000259" key="6">
    <source>
        <dbReference type="Pfam" id="PF00890"/>
    </source>
</evidence>
<proteinExistence type="predicted"/>
<sequence>MLWTRTKAQPAATDVIPTGLLIRSIGYRGNPLPGLPFDDTHGVIEHIDGRVVGRLGSYVTGWIKRGPTGVIGTNKKCARDTVRALLDDADAGRLSTDRSLDRFAVAARLRQRSRDVVDLTGWNAIDLSERRGGRAEGRPRHKLTRVPELVAAAQDSRSGGPHHYDVIVVGSGLGGLSSAACLAASGKSVRVAPTSSWPWRIVTDERISTVAISPGCISTASTCSIRTSRRSPG</sequence>
<evidence type="ECO:0000313" key="8">
    <source>
        <dbReference type="Proteomes" id="UP000077342"/>
    </source>
</evidence>
<dbReference type="PANTHER" id="PTHR48467">
    <property type="entry name" value="GLUTAMATE SYNTHASE 1 [NADH], CHLOROPLASTIC-LIKE"/>
    <property type="match status" value="1"/>
</dbReference>
<dbReference type="SUPFAM" id="SSF51905">
    <property type="entry name" value="FAD/NAD(P)-binding domain"/>
    <property type="match status" value="1"/>
</dbReference>
<dbReference type="RefSeq" id="WP_075510667.1">
    <property type="nucleotide sequence ID" value="NZ_LWCI01000106.1"/>
</dbReference>
<dbReference type="PANTHER" id="PTHR48467:SF1">
    <property type="entry name" value="GLUTAMATE SYNTHASE 1 [NADH], CHLOROPLASTIC-LIKE"/>
    <property type="match status" value="1"/>
</dbReference>
<feature type="domain" description="FAD-dependent oxidoreductase 2 FAD-binding" evidence="6">
    <location>
        <begin position="165"/>
        <end position="191"/>
    </location>
</feature>
<reference evidence="8" key="1">
    <citation type="submission" date="2016-04" db="EMBL/GenBank/DDBJ databases">
        <authorList>
            <person name="Strapagiel D."/>
            <person name="Borowka P."/>
            <person name="Marciniak B."/>
            <person name="Bakula Z."/>
            <person name="Van Ingen J."/>
            <person name="Safianowska A."/>
            <person name="Dziadek J."/>
            <person name="Jagielski T."/>
        </authorList>
    </citation>
    <scope>NUCLEOTIDE SEQUENCE [LARGE SCALE GENOMIC DNA]</scope>
    <source>
        <strain evidence="8">1010001458</strain>
    </source>
</reference>
<keyword evidence="3" id="KW-0274">FAD</keyword>
<dbReference type="AlphaFoldDB" id="A0A164AG21"/>
<comment type="caution">
    <text evidence="7">The sequence shown here is derived from an EMBL/GenBank/DDBJ whole genome shotgun (WGS) entry which is preliminary data.</text>
</comment>
<dbReference type="Pfam" id="PF00890">
    <property type="entry name" value="FAD_binding_2"/>
    <property type="match status" value="1"/>
</dbReference>
<evidence type="ECO:0000256" key="5">
    <source>
        <dbReference type="ARBA" id="ARBA00023002"/>
    </source>
</evidence>
<keyword evidence="5" id="KW-0560">Oxidoreductase</keyword>
<name>A0A164AG21_9MYCO</name>
<dbReference type="SUPFAM" id="SSF51971">
    <property type="entry name" value="Nucleotide-binding domain"/>
    <property type="match status" value="1"/>
</dbReference>
<dbReference type="Gene3D" id="3.50.50.60">
    <property type="entry name" value="FAD/NAD(P)-binding domain"/>
    <property type="match status" value="1"/>
</dbReference>
<organism evidence="7 8">
    <name type="scientific">Mycobacterium ostraviense</name>
    <dbReference type="NCBI Taxonomy" id="2738409"/>
    <lineage>
        <taxon>Bacteria</taxon>
        <taxon>Bacillati</taxon>
        <taxon>Actinomycetota</taxon>
        <taxon>Actinomycetes</taxon>
        <taxon>Mycobacteriales</taxon>
        <taxon>Mycobacteriaceae</taxon>
        <taxon>Mycobacterium</taxon>
    </lineage>
</organism>
<keyword evidence="4" id="KW-0521">NADP</keyword>
<dbReference type="InterPro" id="IPR003953">
    <property type="entry name" value="FAD-dep_OxRdtase_2_FAD-bd"/>
</dbReference>
<evidence type="ECO:0000313" key="7">
    <source>
        <dbReference type="EMBL" id="KZS62439.1"/>
    </source>
</evidence>
<evidence type="ECO:0000256" key="4">
    <source>
        <dbReference type="ARBA" id="ARBA00022857"/>
    </source>
</evidence>
<keyword evidence="8" id="KW-1185">Reference proteome</keyword>
<gene>
    <name evidence="7" type="ORF">A4G28_20520</name>
</gene>
<dbReference type="GO" id="GO:0016491">
    <property type="term" value="F:oxidoreductase activity"/>
    <property type="evidence" value="ECO:0007669"/>
    <property type="project" value="UniProtKB-KW"/>
</dbReference>
<accession>A0A164AG21</accession>
<evidence type="ECO:0000256" key="1">
    <source>
        <dbReference type="ARBA" id="ARBA00001974"/>
    </source>
</evidence>
<dbReference type="EMBL" id="LWCI01000106">
    <property type="protein sequence ID" value="KZS62439.1"/>
    <property type="molecule type" value="Genomic_DNA"/>
</dbReference>
<comment type="cofactor">
    <cofactor evidence="1">
        <name>FAD</name>
        <dbReference type="ChEBI" id="CHEBI:57692"/>
    </cofactor>
</comment>